<dbReference type="EMBL" id="CM008048">
    <property type="protein sequence ID" value="PVH62232.1"/>
    <property type="molecule type" value="Genomic_DNA"/>
</dbReference>
<name>A0A2T8KJC3_9POAL</name>
<protein>
    <submittedName>
        <fullName evidence="2">Uncharacterized protein</fullName>
    </submittedName>
</protein>
<sequence>MPRWPVARCGQSRSDVPSPRSFAAPSRLPPRFPPAFLLLTAEPLNGEKAPVSPPIREESHTAYEVILLRAEAGDTQQEEEGGARPLVRDGEAGRRPRRASRAGGRGGAAGASRGEEGGARPPAACGVAGRRRATERLGRRKLGERKDEY</sequence>
<reference evidence="2" key="1">
    <citation type="submission" date="2018-04" db="EMBL/GenBank/DDBJ databases">
        <title>WGS assembly of Panicum hallii.</title>
        <authorList>
            <person name="Lovell J."/>
            <person name="Jenkins J."/>
            <person name="Lowry D."/>
            <person name="Mamidi S."/>
            <person name="Sreedasyam A."/>
            <person name="Weng X."/>
            <person name="Barry K."/>
            <person name="Bonette J."/>
            <person name="Campitelli B."/>
            <person name="Daum C."/>
            <person name="Gordon S."/>
            <person name="Gould B."/>
            <person name="Lipzen A."/>
            <person name="Macqueen A."/>
            <person name="Palacio-Mejia J."/>
            <person name="Plott C."/>
            <person name="Shakirov E."/>
            <person name="Shu S."/>
            <person name="Yoshinaga Y."/>
            <person name="Zane M."/>
            <person name="Rokhsar D."/>
            <person name="Grimwood J."/>
            <person name="Schmutz J."/>
            <person name="Juenger T."/>
        </authorList>
    </citation>
    <scope>NUCLEOTIDE SEQUENCE [LARGE SCALE GENOMIC DNA]</scope>
    <source>
        <strain evidence="2">FIL2</strain>
    </source>
</reference>
<evidence type="ECO:0000256" key="1">
    <source>
        <dbReference type="SAM" id="MobiDB-lite"/>
    </source>
</evidence>
<dbReference type="Gramene" id="PVH62232">
    <property type="protein sequence ID" value="PVH62232"/>
    <property type="gene ID" value="PAHAL_3G242800"/>
</dbReference>
<accession>A0A2T8KJC3</accession>
<proteinExistence type="predicted"/>
<feature type="region of interest" description="Disordered" evidence="1">
    <location>
        <begin position="1"/>
        <end position="33"/>
    </location>
</feature>
<organism evidence="2">
    <name type="scientific">Panicum hallii</name>
    <dbReference type="NCBI Taxonomy" id="206008"/>
    <lineage>
        <taxon>Eukaryota</taxon>
        <taxon>Viridiplantae</taxon>
        <taxon>Streptophyta</taxon>
        <taxon>Embryophyta</taxon>
        <taxon>Tracheophyta</taxon>
        <taxon>Spermatophyta</taxon>
        <taxon>Magnoliopsida</taxon>
        <taxon>Liliopsida</taxon>
        <taxon>Poales</taxon>
        <taxon>Poaceae</taxon>
        <taxon>PACMAD clade</taxon>
        <taxon>Panicoideae</taxon>
        <taxon>Panicodae</taxon>
        <taxon>Paniceae</taxon>
        <taxon>Panicinae</taxon>
        <taxon>Panicum</taxon>
        <taxon>Panicum sect. Panicum</taxon>
    </lineage>
</organism>
<gene>
    <name evidence="2" type="ORF">PAHAL_3G242800</name>
</gene>
<feature type="region of interest" description="Disordered" evidence="1">
    <location>
        <begin position="70"/>
        <end position="149"/>
    </location>
</feature>
<dbReference type="AlphaFoldDB" id="A0A2T8KJC3"/>
<evidence type="ECO:0000313" key="2">
    <source>
        <dbReference type="EMBL" id="PVH62232.1"/>
    </source>
</evidence>
<dbReference type="Proteomes" id="UP000243499">
    <property type="component" value="Chromosome 3"/>
</dbReference>